<comment type="caution">
    <text evidence="3">The sequence shown here is derived from an EMBL/GenBank/DDBJ whole genome shotgun (WGS) entry which is preliminary data.</text>
</comment>
<keyword evidence="4" id="KW-1185">Reference proteome</keyword>
<dbReference type="PANTHER" id="PTHR43747">
    <property type="entry name" value="FAD-BINDING PROTEIN"/>
    <property type="match status" value="1"/>
</dbReference>
<dbReference type="EMBL" id="MVHF01000010">
    <property type="protein sequence ID" value="ORA35986.1"/>
    <property type="molecule type" value="Genomic_DNA"/>
</dbReference>
<dbReference type="InterPro" id="IPR036188">
    <property type="entry name" value="FAD/NAD-bd_sf"/>
</dbReference>
<evidence type="ECO:0000313" key="4">
    <source>
        <dbReference type="Proteomes" id="UP000192448"/>
    </source>
</evidence>
<dbReference type="InterPro" id="IPR050816">
    <property type="entry name" value="Flavin-dep_Halogenase_NPB"/>
</dbReference>
<dbReference type="GO" id="GO:0016491">
    <property type="term" value="F:oxidoreductase activity"/>
    <property type="evidence" value="ECO:0007669"/>
    <property type="project" value="UniProtKB-KW"/>
</dbReference>
<sequence>MRGEAKLRDHAVVLGAGIAGLVAATVLAERFALVTVVERDQLPDSPIDRRGVPQGRHLHSLLSRGSQILEELHPGFLADLVEAGALILDDPDMHRIHSRVGPYTFNRTHSAADPTALVTYLASRPFLEFHLRRRVEALPNVAFLDGHDVGELFSTQPHRITGVTISPRDSTSSETLSTDLIIDATGRATRTPLLLDRLGFPPPAEHTFTADGRYYSQQIEIPDQDSFRERLILVLPEGKAQRGGLMACENNTWTLTIAGRASDLTHTPTDFADMLTLAGDFIPPHIQPALHSAQPLTEVQTYRYPGGTWRRYDRLARHPDGLLVLGDALCSLDPINGQGMTMATLHGTTLRAHLSRTGRVDPQAFYTAIAAITKPVWASNAQQPSGRGNKSSSPLSLRAFAWTRRKILESAADDMMITERLMRVANFIDPPQRLIAPGFLARVAAHHIKRGLTGRSNTPAAKH</sequence>
<dbReference type="Proteomes" id="UP000192448">
    <property type="component" value="Unassembled WGS sequence"/>
</dbReference>
<dbReference type="STRING" id="1927124.BST13_12890"/>
<dbReference type="Gene3D" id="3.50.50.60">
    <property type="entry name" value="FAD/NAD(P)-binding domain"/>
    <property type="match status" value="1"/>
</dbReference>
<dbReference type="PANTHER" id="PTHR43747:SF5">
    <property type="entry name" value="FAD-BINDING DOMAIN-CONTAINING PROTEIN"/>
    <property type="match status" value="1"/>
</dbReference>
<name>A0A1X0B294_9MYCO</name>
<protein>
    <recommendedName>
        <fullName evidence="5">FAD-binding domain-containing protein</fullName>
    </recommendedName>
</protein>
<dbReference type="AlphaFoldDB" id="A0A1X0B294"/>
<evidence type="ECO:0000256" key="2">
    <source>
        <dbReference type="ARBA" id="ARBA00038396"/>
    </source>
</evidence>
<evidence type="ECO:0008006" key="5">
    <source>
        <dbReference type="Google" id="ProtNLM"/>
    </source>
</evidence>
<accession>A0A1X0B294</accession>
<comment type="similarity">
    <text evidence="2">Belongs to the flavin-dependent halogenase family. Bacterial tryptophan halogenase subfamily.</text>
</comment>
<keyword evidence="1" id="KW-0560">Oxidoreductase</keyword>
<organism evidence="3 4">
    <name type="scientific">Mycobacterium aquaticum</name>
    <dbReference type="NCBI Taxonomy" id="1927124"/>
    <lineage>
        <taxon>Bacteria</taxon>
        <taxon>Bacillati</taxon>
        <taxon>Actinomycetota</taxon>
        <taxon>Actinomycetes</taxon>
        <taxon>Mycobacteriales</taxon>
        <taxon>Mycobacteriaceae</taxon>
        <taxon>Mycobacterium</taxon>
    </lineage>
</organism>
<reference evidence="3 4" key="1">
    <citation type="submission" date="2017-02" db="EMBL/GenBank/DDBJ databases">
        <title>The new phylogeny of genus Mycobacterium.</title>
        <authorList>
            <person name="Tortoli E."/>
            <person name="Trovato A."/>
            <person name="Cirillo D.M."/>
        </authorList>
    </citation>
    <scope>NUCLEOTIDE SEQUENCE [LARGE SCALE GENOMIC DNA]</scope>
    <source>
        <strain evidence="3 4">RW6</strain>
    </source>
</reference>
<dbReference type="SUPFAM" id="SSF51905">
    <property type="entry name" value="FAD/NAD(P)-binding domain"/>
    <property type="match status" value="1"/>
</dbReference>
<evidence type="ECO:0000256" key="1">
    <source>
        <dbReference type="ARBA" id="ARBA00023002"/>
    </source>
</evidence>
<gene>
    <name evidence="3" type="ORF">BST13_12890</name>
</gene>
<proteinExistence type="inferred from homology"/>
<evidence type="ECO:0000313" key="3">
    <source>
        <dbReference type="EMBL" id="ORA35986.1"/>
    </source>
</evidence>